<evidence type="ECO:0000256" key="11">
    <source>
        <dbReference type="ARBA" id="ARBA00023136"/>
    </source>
</evidence>
<evidence type="ECO:0000259" key="17">
    <source>
        <dbReference type="Pfam" id="PF12810"/>
    </source>
</evidence>
<keyword evidence="8" id="KW-0418">Kinase</keyword>
<name>A2FI13_TRIV3</name>
<keyword evidence="5" id="KW-0812">Transmembrane</keyword>
<evidence type="ECO:0000256" key="3">
    <source>
        <dbReference type="ARBA" id="ARBA00022475"/>
    </source>
</evidence>
<keyword evidence="9" id="KW-0067">ATP-binding</keyword>
<keyword evidence="10" id="KW-1133">Transmembrane helix</keyword>
<gene>
    <name evidence="18" type="ORF">TVAG_243290</name>
</gene>
<dbReference type="VEuPathDB" id="TrichDB:TVAGG3_0076250"/>
<comment type="subcellular location">
    <subcellularLocation>
        <location evidence="1">Cell membrane</location>
        <topology evidence="1">Single-pass type I membrane protein</topology>
    </subcellularLocation>
</comment>
<evidence type="ECO:0000256" key="1">
    <source>
        <dbReference type="ARBA" id="ARBA00004251"/>
    </source>
</evidence>
<keyword evidence="4" id="KW-0808">Transferase</keyword>
<dbReference type="Pfam" id="PF12810">
    <property type="entry name" value="ALK_LTK_GRD"/>
    <property type="match status" value="1"/>
</dbReference>
<accession>A2FI13</accession>
<organism evidence="18 19">
    <name type="scientific">Trichomonas vaginalis (strain ATCC PRA-98 / G3)</name>
    <dbReference type="NCBI Taxonomy" id="412133"/>
    <lineage>
        <taxon>Eukaryota</taxon>
        <taxon>Metamonada</taxon>
        <taxon>Parabasalia</taxon>
        <taxon>Trichomonadida</taxon>
        <taxon>Trichomonadidae</taxon>
        <taxon>Trichomonas</taxon>
    </lineage>
</organism>
<dbReference type="VEuPathDB" id="TrichDB:TVAG_243290"/>
<keyword evidence="3" id="KW-1003">Cell membrane</keyword>
<evidence type="ECO:0000256" key="15">
    <source>
        <dbReference type="ARBA" id="ARBA00023180"/>
    </source>
</evidence>
<evidence type="ECO:0000256" key="16">
    <source>
        <dbReference type="SAM" id="MobiDB-lite"/>
    </source>
</evidence>
<evidence type="ECO:0000256" key="6">
    <source>
        <dbReference type="ARBA" id="ARBA00022729"/>
    </source>
</evidence>
<dbReference type="RefSeq" id="XP_001308371.1">
    <property type="nucleotide sequence ID" value="XM_001308370.1"/>
</dbReference>
<dbReference type="InterPro" id="IPR055163">
    <property type="entry name" value="ALK/LTK-like_GRD"/>
</dbReference>
<evidence type="ECO:0000256" key="13">
    <source>
        <dbReference type="ARBA" id="ARBA00023157"/>
    </source>
</evidence>
<evidence type="ECO:0000256" key="7">
    <source>
        <dbReference type="ARBA" id="ARBA00022741"/>
    </source>
</evidence>
<keyword evidence="14" id="KW-0675">Receptor</keyword>
<dbReference type="InParanoid" id="A2FI13"/>
<evidence type="ECO:0000256" key="5">
    <source>
        <dbReference type="ARBA" id="ARBA00022692"/>
    </source>
</evidence>
<evidence type="ECO:0000256" key="2">
    <source>
        <dbReference type="ARBA" id="ARBA00011902"/>
    </source>
</evidence>
<proteinExistence type="predicted"/>
<feature type="domain" description="ALK/LTK-like glycine-rich" evidence="17">
    <location>
        <begin position="1"/>
        <end position="210"/>
    </location>
</feature>
<sequence length="218" mass="22822">MIKGGYGGGGYAFNFYFNDSDWGSGSGGGQTAVKFESNDLWHRVIVSGAGGGSDNSFTFDNWVDDGSGGAGGGFTAQGWWKEHVLNSDKVANSTFGFTFGSGESARKEGSKNPDGIQDSNDFSDRPGAGGGWFGGFAGHYSNAGSGGGSSWALSADAVFPKGDIYANGSFYNESESHPYAFSLEDAYVFTDVQTFPGVWEGNGRLVITILDSIVYPSC</sequence>
<keyword evidence="11" id="KW-0472">Membrane</keyword>
<evidence type="ECO:0000313" key="18">
    <source>
        <dbReference type="EMBL" id="EAX95441.1"/>
    </source>
</evidence>
<evidence type="ECO:0000256" key="9">
    <source>
        <dbReference type="ARBA" id="ARBA00022840"/>
    </source>
</evidence>
<evidence type="ECO:0000256" key="14">
    <source>
        <dbReference type="ARBA" id="ARBA00023170"/>
    </source>
</evidence>
<evidence type="ECO:0000256" key="8">
    <source>
        <dbReference type="ARBA" id="ARBA00022777"/>
    </source>
</evidence>
<evidence type="ECO:0000256" key="4">
    <source>
        <dbReference type="ARBA" id="ARBA00022679"/>
    </source>
</evidence>
<dbReference type="Proteomes" id="UP000001542">
    <property type="component" value="Unassembled WGS sequence"/>
</dbReference>
<evidence type="ECO:0000256" key="10">
    <source>
        <dbReference type="ARBA" id="ARBA00022989"/>
    </source>
</evidence>
<keyword evidence="15" id="KW-0325">Glycoprotein</keyword>
<reference evidence="18" key="2">
    <citation type="journal article" date="2007" name="Science">
        <title>Draft genome sequence of the sexually transmitted pathogen Trichomonas vaginalis.</title>
        <authorList>
            <person name="Carlton J.M."/>
            <person name="Hirt R.P."/>
            <person name="Silva J.C."/>
            <person name="Delcher A.L."/>
            <person name="Schatz M."/>
            <person name="Zhao Q."/>
            <person name="Wortman J.R."/>
            <person name="Bidwell S.L."/>
            <person name="Alsmark U.C.M."/>
            <person name="Besteiro S."/>
            <person name="Sicheritz-Ponten T."/>
            <person name="Noel C.J."/>
            <person name="Dacks J.B."/>
            <person name="Foster P.G."/>
            <person name="Simillion C."/>
            <person name="Van de Peer Y."/>
            <person name="Miranda-Saavedra D."/>
            <person name="Barton G.J."/>
            <person name="Westrop G.D."/>
            <person name="Mueller S."/>
            <person name="Dessi D."/>
            <person name="Fiori P.L."/>
            <person name="Ren Q."/>
            <person name="Paulsen I."/>
            <person name="Zhang H."/>
            <person name="Bastida-Corcuera F.D."/>
            <person name="Simoes-Barbosa A."/>
            <person name="Brown M.T."/>
            <person name="Hayes R.D."/>
            <person name="Mukherjee M."/>
            <person name="Okumura C.Y."/>
            <person name="Schneider R."/>
            <person name="Smith A.J."/>
            <person name="Vanacova S."/>
            <person name="Villalvazo M."/>
            <person name="Haas B.J."/>
            <person name="Pertea M."/>
            <person name="Feldblyum T.V."/>
            <person name="Utterback T.R."/>
            <person name="Shu C.L."/>
            <person name="Osoegawa K."/>
            <person name="de Jong P.J."/>
            <person name="Hrdy I."/>
            <person name="Horvathova L."/>
            <person name="Zubacova Z."/>
            <person name="Dolezal P."/>
            <person name="Malik S.B."/>
            <person name="Logsdon J.M. Jr."/>
            <person name="Henze K."/>
            <person name="Gupta A."/>
            <person name="Wang C.C."/>
            <person name="Dunne R.L."/>
            <person name="Upcroft J.A."/>
            <person name="Upcroft P."/>
            <person name="White O."/>
            <person name="Salzberg S.L."/>
            <person name="Tang P."/>
            <person name="Chiu C.-H."/>
            <person name="Lee Y.-S."/>
            <person name="Embley T.M."/>
            <person name="Coombs G.H."/>
            <person name="Mottram J.C."/>
            <person name="Tachezy J."/>
            <person name="Fraser-Liggett C.M."/>
            <person name="Johnson P.J."/>
        </authorList>
    </citation>
    <scope>NUCLEOTIDE SEQUENCE [LARGE SCALE GENOMIC DNA]</scope>
    <source>
        <strain evidence="18">G3</strain>
    </source>
</reference>
<keyword evidence="13" id="KW-1015">Disulfide bond</keyword>
<dbReference type="EC" id="2.7.10.1" evidence="2"/>
<keyword evidence="6" id="KW-0732">Signal</keyword>
<keyword evidence="19" id="KW-1185">Reference proteome</keyword>
<evidence type="ECO:0000313" key="19">
    <source>
        <dbReference type="Proteomes" id="UP000001542"/>
    </source>
</evidence>
<keyword evidence="7" id="KW-0547">Nucleotide-binding</keyword>
<dbReference type="GO" id="GO:0004714">
    <property type="term" value="F:transmembrane receptor protein tyrosine kinase activity"/>
    <property type="evidence" value="ECO:0007669"/>
    <property type="project" value="UniProtKB-EC"/>
</dbReference>
<dbReference type="AlphaFoldDB" id="A2FI13"/>
<reference evidence="18" key="1">
    <citation type="submission" date="2006-10" db="EMBL/GenBank/DDBJ databases">
        <authorList>
            <person name="Amadeo P."/>
            <person name="Zhao Q."/>
            <person name="Wortman J."/>
            <person name="Fraser-Liggett C."/>
            <person name="Carlton J."/>
        </authorList>
    </citation>
    <scope>NUCLEOTIDE SEQUENCE</scope>
    <source>
        <strain evidence="18">G3</strain>
    </source>
</reference>
<dbReference type="KEGG" id="tva:4753195"/>
<protein>
    <recommendedName>
        <fullName evidence="2">receptor protein-tyrosine kinase</fullName>
        <ecNumber evidence="2">2.7.10.1</ecNumber>
    </recommendedName>
</protein>
<dbReference type="GO" id="GO:0005886">
    <property type="term" value="C:plasma membrane"/>
    <property type="evidence" value="ECO:0007669"/>
    <property type="project" value="UniProtKB-SubCell"/>
</dbReference>
<dbReference type="EMBL" id="DS113805">
    <property type="protein sequence ID" value="EAX95441.1"/>
    <property type="molecule type" value="Genomic_DNA"/>
</dbReference>
<feature type="region of interest" description="Disordered" evidence="16">
    <location>
        <begin position="102"/>
        <end position="124"/>
    </location>
</feature>
<keyword evidence="12" id="KW-0829">Tyrosine-protein kinase</keyword>
<evidence type="ECO:0000256" key="12">
    <source>
        <dbReference type="ARBA" id="ARBA00023137"/>
    </source>
</evidence>
<dbReference type="GO" id="GO:0005524">
    <property type="term" value="F:ATP binding"/>
    <property type="evidence" value="ECO:0007669"/>
    <property type="project" value="UniProtKB-KW"/>
</dbReference>